<keyword evidence="1" id="KW-0472">Membrane</keyword>
<sequence length="234" mass="26371">MDGLTLQIALRKWCELLDVHAGRDKILRITGYICTLISDLPGTRDTPVSKKILIVGRQISNSRTINRLLDDLPMLNRTLSYGVGSNEKDQIIRISNLISNAINTCYYPLEHIAWLGDQGVLAVESKSFWRAVSYCWASTMYLAIVRTVRTISMLVQHRRHTMHSGKPSDSECMKFRRGMIQELLSLIQQMSDMGLAVNSIPGFLWGGKLKPRHTGFLGIVSTFISIAKLLRLVP</sequence>
<dbReference type="OrthoDB" id="10005898at2759"/>
<evidence type="ECO:0000313" key="5">
    <source>
        <dbReference type="Proteomes" id="UP000789390"/>
    </source>
</evidence>
<evidence type="ECO:0000256" key="1">
    <source>
        <dbReference type="ARBA" id="ARBA00023136"/>
    </source>
</evidence>
<evidence type="ECO:0000313" key="4">
    <source>
        <dbReference type="EMBL" id="CAH0107203.1"/>
    </source>
</evidence>
<protein>
    <recommendedName>
        <fullName evidence="6">Peroxisomal membrane protein 11C</fullName>
    </recommendedName>
</protein>
<gene>
    <name evidence="4" type="ORF">DGAL_LOCUS10494</name>
</gene>
<comment type="subcellular location">
    <subcellularLocation>
        <location evidence="3">Peroxisome membrane</location>
    </subcellularLocation>
</comment>
<dbReference type="InterPro" id="IPR008733">
    <property type="entry name" value="PEX11"/>
</dbReference>
<dbReference type="InterPro" id="IPR026510">
    <property type="entry name" value="PEX11C_met"/>
</dbReference>
<name>A0A8J2RM87_9CRUS</name>
<dbReference type="Pfam" id="PF05648">
    <property type="entry name" value="PEX11"/>
    <property type="match status" value="1"/>
</dbReference>
<reference evidence="4" key="1">
    <citation type="submission" date="2021-11" db="EMBL/GenBank/DDBJ databases">
        <authorList>
            <person name="Schell T."/>
        </authorList>
    </citation>
    <scope>NUCLEOTIDE SEQUENCE</scope>
    <source>
        <strain evidence="4">M5</strain>
    </source>
</reference>
<dbReference type="PANTHER" id="PTHR20990:SF1">
    <property type="entry name" value="PEROXISOMAL MEMBRANE PROTEIN 11C"/>
    <property type="match status" value="1"/>
</dbReference>
<keyword evidence="2" id="KW-0576">Peroxisome</keyword>
<accession>A0A8J2RM87</accession>
<dbReference type="PANTHER" id="PTHR20990">
    <property type="entry name" value="PEROXISOMAL BIOGENESIS FACTOR 11"/>
    <property type="match status" value="1"/>
</dbReference>
<dbReference type="EMBL" id="CAKKLH010000257">
    <property type="protein sequence ID" value="CAH0107203.1"/>
    <property type="molecule type" value="Genomic_DNA"/>
</dbReference>
<comment type="caution">
    <text evidence="4">The sequence shown here is derived from an EMBL/GenBank/DDBJ whole genome shotgun (WGS) entry which is preliminary data.</text>
</comment>
<evidence type="ECO:0000256" key="3">
    <source>
        <dbReference type="ARBA" id="ARBA00046271"/>
    </source>
</evidence>
<keyword evidence="5" id="KW-1185">Reference proteome</keyword>
<dbReference type="AlphaFoldDB" id="A0A8J2RM87"/>
<organism evidence="4 5">
    <name type="scientific">Daphnia galeata</name>
    <dbReference type="NCBI Taxonomy" id="27404"/>
    <lineage>
        <taxon>Eukaryota</taxon>
        <taxon>Metazoa</taxon>
        <taxon>Ecdysozoa</taxon>
        <taxon>Arthropoda</taxon>
        <taxon>Crustacea</taxon>
        <taxon>Branchiopoda</taxon>
        <taxon>Diplostraca</taxon>
        <taxon>Cladocera</taxon>
        <taxon>Anomopoda</taxon>
        <taxon>Daphniidae</taxon>
        <taxon>Daphnia</taxon>
    </lineage>
</organism>
<proteinExistence type="predicted"/>
<dbReference type="GO" id="GO:0016559">
    <property type="term" value="P:peroxisome fission"/>
    <property type="evidence" value="ECO:0007669"/>
    <property type="project" value="InterPro"/>
</dbReference>
<dbReference type="GO" id="GO:0005778">
    <property type="term" value="C:peroxisomal membrane"/>
    <property type="evidence" value="ECO:0007669"/>
    <property type="project" value="UniProtKB-SubCell"/>
</dbReference>
<evidence type="ECO:0008006" key="6">
    <source>
        <dbReference type="Google" id="ProtNLM"/>
    </source>
</evidence>
<evidence type="ECO:0000256" key="2">
    <source>
        <dbReference type="ARBA" id="ARBA00023140"/>
    </source>
</evidence>
<dbReference type="Proteomes" id="UP000789390">
    <property type="component" value="Unassembled WGS sequence"/>
</dbReference>